<organism evidence="3 4">
    <name type="scientific">Rhodococcus erythropolis</name>
    <name type="common">Arthrobacter picolinophilus</name>
    <dbReference type="NCBI Taxonomy" id="1833"/>
    <lineage>
        <taxon>Bacteria</taxon>
        <taxon>Bacillati</taxon>
        <taxon>Actinomycetota</taxon>
        <taxon>Actinomycetes</taxon>
        <taxon>Mycobacteriales</taxon>
        <taxon>Nocardiaceae</taxon>
        <taxon>Rhodococcus</taxon>
        <taxon>Rhodococcus erythropolis group</taxon>
    </lineage>
</organism>
<dbReference type="EMBL" id="CP050124">
    <property type="protein sequence ID" value="QIP42231.1"/>
    <property type="molecule type" value="Genomic_DNA"/>
</dbReference>
<proteinExistence type="predicted"/>
<name>A0A6G9D053_RHOER</name>
<protein>
    <submittedName>
        <fullName evidence="3">Membrane protein</fullName>
    </submittedName>
</protein>
<evidence type="ECO:0000313" key="4">
    <source>
        <dbReference type="Proteomes" id="UP000502345"/>
    </source>
</evidence>
<dbReference type="InterPro" id="IPR045635">
    <property type="entry name" value="DUF6412"/>
</dbReference>
<evidence type="ECO:0000313" key="3">
    <source>
        <dbReference type="EMBL" id="QIP42231.1"/>
    </source>
</evidence>
<reference evidence="3 4" key="1">
    <citation type="submission" date="2020-03" db="EMBL/GenBank/DDBJ databases">
        <title>Screen low temperature-resistant strains for efficient degradation of petroleum hydrocarbons under the low temperature.</title>
        <authorList>
            <person name="Wang Y."/>
            <person name="Chen J."/>
        </authorList>
    </citation>
    <scope>NUCLEOTIDE SEQUENCE [LARGE SCALE GENOMIC DNA]</scope>
    <source>
        <strain evidence="3 4">KB1</strain>
    </source>
</reference>
<gene>
    <name evidence="3" type="ORF">G9444_4988</name>
</gene>
<feature type="region of interest" description="Disordered" evidence="1">
    <location>
        <begin position="1"/>
        <end position="23"/>
    </location>
</feature>
<keyword evidence="2" id="KW-0812">Transmembrane</keyword>
<dbReference type="AlphaFoldDB" id="A0A6G9D053"/>
<sequence length="165" mass="17466">MIRIKEGTAAGVPRLRSGDSQRERRTLNSGTVGWTTILRTNGCANKYVRQASGWIRQTFCTLAVMQQRSTGTVTRSLLLLLLPFIALLAVPPLGSSGSAAVLGTAIAVFVVAALATSSKYELLQLCAVSATGPSDDERCLRGAFRRQSSPDAPGRPQPRAPGIGL</sequence>
<keyword evidence="2" id="KW-1133">Transmembrane helix</keyword>
<feature type="region of interest" description="Disordered" evidence="1">
    <location>
        <begin position="145"/>
        <end position="165"/>
    </location>
</feature>
<dbReference type="Pfam" id="PF19950">
    <property type="entry name" value="DUF6412"/>
    <property type="match status" value="1"/>
</dbReference>
<dbReference type="Proteomes" id="UP000502345">
    <property type="component" value="Chromosome"/>
</dbReference>
<evidence type="ECO:0000256" key="1">
    <source>
        <dbReference type="SAM" id="MobiDB-lite"/>
    </source>
</evidence>
<evidence type="ECO:0000256" key="2">
    <source>
        <dbReference type="SAM" id="Phobius"/>
    </source>
</evidence>
<accession>A0A6G9D053</accession>
<feature type="transmembrane region" description="Helical" evidence="2">
    <location>
        <begin position="96"/>
        <end position="115"/>
    </location>
</feature>
<keyword evidence="2" id="KW-0472">Membrane</keyword>
<feature type="transmembrane region" description="Helical" evidence="2">
    <location>
        <begin position="72"/>
        <end position="90"/>
    </location>
</feature>